<keyword evidence="1" id="KW-0479">Metal-binding</keyword>
<dbReference type="Pfam" id="PF13419">
    <property type="entry name" value="HAD_2"/>
    <property type="match status" value="1"/>
</dbReference>
<dbReference type="InterPro" id="IPR041492">
    <property type="entry name" value="HAD_2"/>
</dbReference>
<dbReference type="AlphaFoldDB" id="A0A1F5FNW3"/>
<dbReference type="Proteomes" id="UP000179237">
    <property type="component" value="Unassembled WGS sequence"/>
</dbReference>
<evidence type="ECO:0000256" key="2">
    <source>
        <dbReference type="ARBA" id="ARBA00022801"/>
    </source>
</evidence>
<accession>A0A1F5FNW3</accession>
<dbReference type="SFLD" id="SFLDS00003">
    <property type="entry name" value="Haloacid_Dehalogenase"/>
    <property type="match status" value="1"/>
</dbReference>
<name>A0A1F5FNW3_9BACT</name>
<dbReference type="GO" id="GO:0016791">
    <property type="term" value="F:phosphatase activity"/>
    <property type="evidence" value="ECO:0007669"/>
    <property type="project" value="TreeGrafter"/>
</dbReference>
<dbReference type="CDD" id="cd01427">
    <property type="entry name" value="HAD_like"/>
    <property type="match status" value="1"/>
</dbReference>
<dbReference type="InterPro" id="IPR051400">
    <property type="entry name" value="HAD-like_hydrolase"/>
</dbReference>
<comment type="caution">
    <text evidence="4">The sequence shown here is derived from an EMBL/GenBank/DDBJ whole genome shotgun (WGS) entry which is preliminary data.</text>
</comment>
<reference evidence="4 5" key="1">
    <citation type="journal article" date="2016" name="Nat. Commun.">
        <title>Thousands of microbial genomes shed light on interconnected biogeochemical processes in an aquifer system.</title>
        <authorList>
            <person name="Anantharaman K."/>
            <person name="Brown C.T."/>
            <person name="Hug L.A."/>
            <person name="Sharon I."/>
            <person name="Castelle C.J."/>
            <person name="Probst A.J."/>
            <person name="Thomas B.C."/>
            <person name="Singh A."/>
            <person name="Wilkins M.J."/>
            <person name="Karaoz U."/>
            <person name="Brodie E.L."/>
            <person name="Williams K.H."/>
            <person name="Hubbard S.S."/>
            <person name="Banfield J.F."/>
        </authorList>
    </citation>
    <scope>NUCLEOTIDE SEQUENCE [LARGE SCALE GENOMIC DNA]</scope>
</reference>
<gene>
    <name evidence="4" type="ORF">A2572_02280</name>
</gene>
<dbReference type="SUPFAM" id="SSF56784">
    <property type="entry name" value="HAD-like"/>
    <property type="match status" value="1"/>
</dbReference>
<evidence type="ECO:0000313" key="5">
    <source>
        <dbReference type="Proteomes" id="UP000179237"/>
    </source>
</evidence>
<proteinExistence type="predicted"/>
<dbReference type="SFLD" id="SFLDG01129">
    <property type="entry name" value="C1.5:_HAD__Beta-PGM__Phosphata"/>
    <property type="match status" value="1"/>
</dbReference>
<sequence length="208" mass="23807">MKELCEGKIKTAIFDMDGTIYELDGDNGGFKNSSLQKKVKENTAKLFSKKENISLKKTNKLIDELNEKGTFLSVYAEKYGLTRKDFFDIVWNIDPESIVTNYHESVEVITELANRNIELILLTQAPQVWQNNVFSFLNLQNMFGEVYTGETFMHKPEIFPKISASRRPNTVLAIGDQLETDILPASEQGFFTFHVQTPKDLLKLLKDD</sequence>
<dbReference type="Gene3D" id="3.40.50.1000">
    <property type="entry name" value="HAD superfamily/HAD-like"/>
    <property type="match status" value="1"/>
</dbReference>
<dbReference type="InterPro" id="IPR036412">
    <property type="entry name" value="HAD-like_sf"/>
</dbReference>
<dbReference type="PANTHER" id="PTHR46470:SF2">
    <property type="entry name" value="GLYCERALDEHYDE 3-PHOSPHATE PHOSPHATASE"/>
    <property type="match status" value="1"/>
</dbReference>
<protein>
    <submittedName>
        <fullName evidence="4">Uncharacterized protein</fullName>
    </submittedName>
</protein>
<keyword evidence="2" id="KW-0378">Hydrolase</keyword>
<dbReference type="EMBL" id="MFAQ01000046">
    <property type="protein sequence ID" value="OGD81325.1"/>
    <property type="molecule type" value="Genomic_DNA"/>
</dbReference>
<evidence type="ECO:0000313" key="4">
    <source>
        <dbReference type="EMBL" id="OGD81325.1"/>
    </source>
</evidence>
<organism evidence="4 5">
    <name type="scientific">Candidatus Collierbacteria bacterium RIFOXYD1_FULL_40_9</name>
    <dbReference type="NCBI Taxonomy" id="1817731"/>
    <lineage>
        <taxon>Bacteria</taxon>
        <taxon>Candidatus Collieribacteriota</taxon>
    </lineage>
</organism>
<dbReference type="Gene3D" id="1.10.150.520">
    <property type="match status" value="1"/>
</dbReference>
<keyword evidence="3" id="KW-0460">Magnesium</keyword>
<evidence type="ECO:0000256" key="3">
    <source>
        <dbReference type="ARBA" id="ARBA00022842"/>
    </source>
</evidence>
<dbReference type="PANTHER" id="PTHR46470">
    <property type="entry name" value="N-ACYLNEURAMINATE-9-PHOSPHATASE"/>
    <property type="match status" value="1"/>
</dbReference>
<dbReference type="InterPro" id="IPR023214">
    <property type="entry name" value="HAD_sf"/>
</dbReference>
<dbReference type="GO" id="GO:0046872">
    <property type="term" value="F:metal ion binding"/>
    <property type="evidence" value="ECO:0007669"/>
    <property type="project" value="UniProtKB-KW"/>
</dbReference>
<evidence type="ECO:0000256" key="1">
    <source>
        <dbReference type="ARBA" id="ARBA00022723"/>
    </source>
</evidence>